<feature type="compositionally biased region" description="Acidic residues" evidence="1">
    <location>
        <begin position="390"/>
        <end position="399"/>
    </location>
</feature>
<dbReference type="EMBL" id="ML211347">
    <property type="protein sequence ID" value="TFK84016.1"/>
    <property type="molecule type" value="Genomic_DNA"/>
</dbReference>
<dbReference type="Pfam" id="PF17667">
    <property type="entry name" value="Pkinase_fungal"/>
    <property type="match status" value="1"/>
</dbReference>
<dbReference type="AlphaFoldDB" id="A0A5C3P2Y2"/>
<sequence>MDFHLEIDDFVAAFTPISSSDNHPHTVSAKRMPRKMPEAIADMIIDVGKAGREKKVAEAWQKWLNPIRKGAVGPCPGYRLALSQDRRVRRNTGERKVEGAIYRQDELPADGRPHWENQRVFIEFKEGTGPLDLSDDSNEDDSEAELRVDVRGQVTSYAARAFARQHRTAVFLCIVDGQNMCATRWDRSGTVFSASFNYIEQRDALRRLLWGFSRLSDKKQGIDETAVLLVPSDDDFQVMDQVKFDENNTDISEVEGTVVEGEGPWTFRFVRELFKKSIGKGCPRYRLMVPSASGPQYFLVGNPFIVAPGLSGRGTRCYVAYDTVGKRFVFLKDAWRRPDEHVETEGQVLRQLRRANVRNIPTIVCDGELDQETETPLSVPMQGDTSASNEMEEEEEWETDSTRSDSRCSNRVDDAPSVSPSLGNASLLEDAQDSAEADVDPQGPTPSALHDCGLARTFRHYRLVVEEVCLELTGFRSGKQLMSIIRDCVRAHADAVSNAGVIHCDVSGGNILICPTVVLDPTDGKRRVVWKGVLTDWELSKQLTGEGETKPARQPTSMVTWQFASAWILDNPEDAVAIADEMEAFFHVSLYMGLRYMRHNCENLQMTMFDYFDDYKYNVHLKRYLCGSDKRNAMRYGRLIDAANQRFCFLDDNDKLRNHPIDEIFRTALRWFSERYRLKELEDESTSKDELGPNPKVLEALSKQLDDHTALLQLLDSELDDPPPGQKATVWPEMDKVGDQLRPAPAQKKRRGKGDGGTHTGKRVKADSSAKRVV</sequence>
<feature type="compositionally biased region" description="Basic and acidic residues" evidence="1">
    <location>
        <begin position="400"/>
        <end position="414"/>
    </location>
</feature>
<reference evidence="3 4" key="1">
    <citation type="journal article" date="2019" name="Nat. Ecol. Evol.">
        <title>Megaphylogeny resolves global patterns of mushroom evolution.</title>
        <authorList>
            <person name="Varga T."/>
            <person name="Krizsan K."/>
            <person name="Foldi C."/>
            <person name="Dima B."/>
            <person name="Sanchez-Garcia M."/>
            <person name="Sanchez-Ramirez S."/>
            <person name="Szollosi G.J."/>
            <person name="Szarkandi J.G."/>
            <person name="Papp V."/>
            <person name="Albert L."/>
            <person name="Andreopoulos W."/>
            <person name="Angelini C."/>
            <person name="Antonin V."/>
            <person name="Barry K.W."/>
            <person name="Bougher N.L."/>
            <person name="Buchanan P."/>
            <person name="Buyck B."/>
            <person name="Bense V."/>
            <person name="Catcheside P."/>
            <person name="Chovatia M."/>
            <person name="Cooper J."/>
            <person name="Damon W."/>
            <person name="Desjardin D."/>
            <person name="Finy P."/>
            <person name="Geml J."/>
            <person name="Haridas S."/>
            <person name="Hughes K."/>
            <person name="Justo A."/>
            <person name="Karasinski D."/>
            <person name="Kautmanova I."/>
            <person name="Kiss B."/>
            <person name="Kocsube S."/>
            <person name="Kotiranta H."/>
            <person name="LaButti K.M."/>
            <person name="Lechner B.E."/>
            <person name="Liimatainen K."/>
            <person name="Lipzen A."/>
            <person name="Lukacs Z."/>
            <person name="Mihaltcheva S."/>
            <person name="Morgado L.N."/>
            <person name="Niskanen T."/>
            <person name="Noordeloos M.E."/>
            <person name="Ohm R.A."/>
            <person name="Ortiz-Santana B."/>
            <person name="Ovrebo C."/>
            <person name="Racz N."/>
            <person name="Riley R."/>
            <person name="Savchenko A."/>
            <person name="Shiryaev A."/>
            <person name="Soop K."/>
            <person name="Spirin V."/>
            <person name="Szebenyi C."/>
            <person name="Tomsovsky M."/>
            <person name="Tulloss R.E."/>
            <person name="Uehling J."/>
            <person name="Grigoriev I.V."/>
            <person name="Vagvolgyi C."/>
            <person name="Papp T."/>
            <person name="Martin F.M."/>
            <person name="Miettinen O."/>
            <person name="Hibbett D.S."/>
            <person name="Nagy L.G."/>
        </authorList>
    </citation>
    <scope>NUCLEOTIDE SEQUENCE [LARGE SCALE GENOMIC DNA]</scope>
    <source>
        <strain evidence="3 4">HHB13444</strain>
    </source>
</reference>
<dbReference type="SUPFAM" id="SSF56112">
    <property type="entry name" value="Protein kinase-like (PK-like)"/>
    <property type="match status" value="1"/>
</dbReference>
<feature type="domain" description="Fungal-type protein kinase" evidence="2">
    <location>
        <begin position="151"/>
        <end position="592"/>
    </location>
</feature>
<feature type="region of interest" description="Disordered" evidence="1">
    <location>
        <begin position="366"/>
        <end position="424"/>
    </location>
</feature>
<gene>
    <name evidence="3" type="ORF">K466DRAFT_602368</name>
</gene>
<accession>A0A5C3P2Y2</accession>
<evidence type="ECO:0000313" key="3">
    <source>
        <dbReference type="EMBL" id="TFK84016.1"/>
    </source>
</evidence>
<feature type="region of interest" description="Disordered" evidence="1">
    <location>
        <begin position="715"/>
        <end position="774"/>
    </location>
</feature>
<keyword evidence="4" id="KW-1185">Reference proteome</keyword>
<name>A0A5C3P2Y2_9APHY</name>
<evidence type="ECO:0000313" key="4">
    <source>
        <dbReference type="Proteomes" id="UP000308197"/>
    </source>
</evidence>
<dbReference type="InterPro" id="IPR040976">
    <property type="entry name" value="Pkinase_fungal"/>
</dbReference>
<evidence type="ECO:0000259" key="2">
    <source>
        <dbReference type="Pfam" id="PF17667"/>
    </source>
</evidence>
<organism evidence="3 4">
    <name type="scientific">Polyporus arcularius HHB13444</name>
    <dbReference type="NCBI Taxonomy" id="1314778"/>
    <lineage>
        <taxon>Eukaryota</taxon>
        <taxon>Fungi</taxon>
        <taxon>Dikarya</taxon>
        <taxon>Basidiomycota</taxon>
        <taxon>Agaricomycotina</taxon>
        <taxon>Agaricomycetes</taxon>
        <taxon>Polyporales</taxon>
        <taxon>Polyporaceae</taxon>
        <taxon>Polyporus</taxon>
    </lineage>
</organism>
<dbReference type="Gene3D" id="1.10.510.10">
    <property type="entry name" value="Transferase(Phosphotransferase) domain 1"/>
    <property type="match status" value="1"/>
</dbReference>
<protein>
    <recommendedName>
        <fullName evidence="2">Fungal-type protein kinase domain-containing protein</fullName>
    </recommendedName>
</protein>
<dbReference type="InterPro" id="IPR011009">
    <property type="entry name" value="Kinase-like_dom_sf"/>
</dbReference>
<dbReference type="InParanoid" id="A0A5C3P2Y2"/>
<dbReference type="PANTHER" id="PTHR38248:SF2">
    <property type="entry name" value="FUNK1 11"/>
    <property type="match status" value="1"/>
</dbReference>
<evidence type="ECO:0000256" key="1">
    <source>
        <dbReference type="SAM" id="MobiDB-lite"/>
    </source>
</evidence>
<dbReference type="Proteomes" id="UP000308197">
    <property type="component" value="Unassembled WGS sequence"/>
</dbReference>
<proteinExistence type="predicted"/>
<dbReference type="PANTHER" id="PTHR38248">
    <property type="entry name" value="FUNK1 6"/>
    <property type="match status" value="1"/>
</dbReference>
<feature type="compositionally biased region" description="Basic and acidic residues" evidence="1">
    <location>
        <begin position="764"/>
        <end position="774"/>
    </location>
</feature>